<dbReference type="KEGG" id="icp:ICMP_145"/>
<organism evidence="1 2">
    <name type="scientific">Candidatus Ishikawaella capsulata Mpkobe</name>
    <dbReference type="NCBI Taxonomy" id="476281"/>
    <lineage>
        <taxon>Bacteria</taxon>
        <taxon>Pseudomonadati</taxon>
        <taxon>Pseudomonadota</taxon>
        <taxon>Gammaproteobacteria</taxon>
        <taxon>Enterobacterales</taxon>
        <taxon>Enterobacteriaceae</taxon>
        <taxon>Candidatus Ishikawella</taxon>
    </lineage>
</organism>
<reference evidence="1 2" key="1">
    <citation type="journal article" date="2011" name="Genome Biol. Evol.">
        <title>Reductive evolution of bacterial genome in insect gut environment.</title>
        <authorList>
            <person name="Nikoh N."/>
            <person name="Hosokawa T."/>
            <person name="Ohshima K."/>
            <person name="Hattori M."/>
            <person name="Fukatsu T."/>
        </authorList>
    </citation>
    <scope>NUCLEOTIDE SEQUENCE [LARGE SCALE GENOMIC DNA]</scope>
    <source>
        <strain evidence="1 2">Mpkobe</strain>
    </source>
</reference>
<keyword evidence="2" id="KW-1185">Reference proteome</keyword>
<proteinExistence type="predicted"/>
<accession>C5WCF0</accession>
<protein>
    <submittedName>
        <fullName evidence="1">Uncharacterized protein</fullName>
    </submittedName>
</protein>
<gene>
    <name evidence="1" type="ORF">ICMP_145</name>
</gene>
<dbReference type="Proteomes" id="UP000061704">
    <property type="component" value="Chromosome"/>
</dbReference>
<evidence type="ECO:0000313" key="2">
    <source>
        <dbReference type="Proteomes" id="UP000061704"/>
    </source>
</evidence>
<dbReference type="EMBL" id="AP010872">
    <property type="protein sequence ID" value="BAH83006.1"/>
    <property type="molecule type" value="Genomic_DNA"/>
</dbReference>
<name>C5WCF0_9ENTR</name>
<evidence type="ECO:0000313" key="1">
    <source>
        <dbReference type="EMBL" id="BAH83006.1"/>
    </source>
</evidence>
<sequence>MNIDILYLHFCIFYDFSNQINIEEYSIIKGNIIKNISNYIKLVGCNLL</sequence>
<dbReference type="AlphaFoldDB" id="C5WCF0"/>
<dbReference type="HOGENOM" id="CLU_3150703_0_0_6"/>